<proteinExistence type="inferred from homology"/>
<evidence type="ECO:0000256" key="3">
    <source>
        <dbReference type="PROSITE-ProRule" id="PRU00284"/>
    </source>
</evidence>
<dbReference type="EMBL" id="JAOPKA010000013">
    <property type="protein sequence ID" value="MCU4743155.1"/>
    <property type="molecule type" value="Genomic_DNA"/>
</dbReference>
<dbReference type="GO" id="GO:0016020">
    <property type="term" value="C:membrane"/>
    <property type="evidence" value="ECO:0007669"/>
    <property type="project" value="InterPro"/>
</dbReference>
<feature type="region of interest" description="Disordered" evidence="5">
    <location>
        <begin position="429"/>
        <end position="458"/>
    </location>
</feature>
<dbReference type="Proteomes" id="UP001320972">
    <property type="component" value="Unassembled WGS sequence"/>
</dbReference>
<dbReference type="InterPro" id="IPR003660">
    <property type="entry name" value="HAMP_dom"/>
</dbReference>
<dbReference type="Gene3D" id="6.10.250.1910">
    <property type="match status" value="1"/>
</dbReference>
<dbReference type="InterPro" id="IPR004089">
    <property type="entry name" value="MCPsignal_dom"/>
</dbReference>
<keyword evidence="6" id="KW-0812">Transmembrane</keyword>
<feature type="transmembrane region" description="Helical" evidence="6">
    <location>
        <begin position="21"/>
        <end position="40"/>
    </location>
</feature>
<evidence type="ECO:0000256" key="2">
    <source>
        <dbReference type="ARBA" id="ARBA00029447"/>
    </source>
</evidence>
<dbReference type="PANTHER" id="PTHR32089">
    <property type="entry name" value="METHYL-ACCEPTING CHEMOTAXIS PROTEIN MCPB"/>
    <property type="match status" value="1"/>
</dbReference>
<evidence type="ECO:0000256" key="4">
    <source>
        <dbReference type="SAM" id="Coils"/>
    </source>
</evidence>
<keyword evidence="1 3" id="KW-0807">Transducer</keyword>
<name>A0AAP2Z2C4_9EURY</name>
<evidence type="ECO:0000313" key="9">
    <source>
        <dbReference type="EMBL" id="MCU4743155.1"/>
    </source>
</evidence>
<dbReference type="PANTHER" id="PTHR32089:SF112">
    <property type="entry name" value="LYSOZYME-LIKE PROTEIN-RELATED"/>
    <property type="match status" value="1"/>
</dbReference>
<feature type="domain" description="Methyl-accepting transducer" evidence="7">
    <location>
        <begin position="501"/>
        <end position="737"/>
    </location>
</feature>
<keyword evidence="4" id="KW-0175">Coiled coil</keyword>
<dbReference type="GO" id="GO:0006935">
    <property type="term" value="P:chemotaxis"/>
    <property type="evidence" value="ECO:0007669"/>
    <property type="project" value="InterPro"/>
</dbReference>
<dbReference type="SMART" id="SM00283">
    <property type="entry name" value="MA"/>
    <property type="match status" value="1"/>
</dbReference>
<dbReference type="EMBL" id="JAOPKB010000002">
    <property type="protein sequence ID" value="MCU4972249.1"/>
    <property type="molecule type" value="Genomic_DNA"/>
</dbReference>
<organism evidence="9 12">
    <name type="scientific">Natronoglomus mannanivorans</name>
    <dbReference type="NCBI Taxonomy" id="2979990"/>
    <lineage>
        <taxon>Archaea</taxon>
        <taxon>Methanobacteriati</taxon>
        <taxon>Methanobacteriota</taxon>
        <taxon>Stenosarchaea group</taxon>
        <taxon>Halobacteria</taxon>
        <taxon>Halobacteriales</taxon>
        <taxon>Natrialbaceae</taxon>
        <taxon>Natronoglomus</taxon>
    </lineage>
</organism>
<evidence type="ECO:0000256" key="5">
    <source>
        <dbReference type="SAM" id="MobiDB-lite"/>
    </source>
</evidence>
<gene>
    <name evidence="10" type="ORF">OB955_05810</name>
    <name evidence="9" type="ORF">OB960_17345</name>
</gene>
<comment type="caution">
    <text evidence="9">The sequence shown here is derived from an EMBL/GenBank/DDBJ whole genome shotgun (WGS) entry which is preliminary data.</text>
</comment>
<dbReference type="SMART" id="SM00304">
    <property type="entry name" value="HAMP"/>
    <property type="match status" value="2"/>
</dbReference>
<dbReference type="Gene3D" id="1.10.287.950">
    <property type="entry name" value="Methyl-accepting chemotaxis protein"/>
    <property type="match status" value="1"/>
</dbReference>
<evidence type="ECO:0000256" key="1">
    <source>
        <dbReference type="ARBA" id="ARBA00023224"/>
    </source>
</evidence>
<dbReference type="Pfam" id="PF00015">
    <property type="entry name" value="MCPsignal"/>
    <property type="match status" value="1"/>
</dbReference>
<dbReference type="GO" id="GO:0007165">
    <property type="term" value="P:signal transduction"/>
    <property type="evidence" value="ECO:0007669"/>
    <property type="project" value="UniProtKB-KW"/>
</dbReference>
<sequence length="834" mass="90052">MSGLVRTVLPDAIRRRYALKFVIVLFVLGAAVALIGYAGTGQIAAEVEQRVHSDQEALAAQEARNVEQWNERNLFFVDRTAAGVQGAADPGTYLESVEDEEEGVHDVHYVDLNEGIVLESTNDDLAGRPATDANETWVIDPAVLEQHGEGLFEDPIAGGAHDGTPVLIYGQFVDGGDRLVLILMDLRAYADEMISSEGSVSYVVYDGTIPDGILDADEPIASDEPVVTMDTEGESFFEPYDHADVPFQNVTLTPTLYEIGPPGAALTQSAGPGSEDDDFLATAVQVTDDSDWYIVIHTPEHEAYGFVATIREYGTYASTAGLLVVVLIGGLVGRNISRSIDRLTAKAERMENGDLDVEFDTHRIDSIGQLYDGFETMRDSLHQQIQTAHEERERAERAREETRRINRRLEAKADEYSAVMARCADGDLTARMDPGTRTRTGTGTGTGIRTESETDAETETEAMTAIATNFNEMIAQLEATTAELAAFADDVAVSSEQVTASSEDVRSVSEQVSASVEDIAEDANRQNERLQSADDEMNELSTTVEQIAASANQVADFAEQTARTGKRGREAAEEAIDGMEAVEHESSRAVEEIDRLEAEMEQIDELLAFISEVAEQTNMLALNANIEAARSGATNDGFSAVAEEVKELAAETKQAAEDIEERLERIQAQTERAAAEVQQTSEQVSTHTESVERAATALDRIAEYADETNQGVQEISRATQQQAGSTQQVVAMVGEAATIADETATESEAVAAAAQEQTSALTDVAESASDLSEQATQLSAALDRFETGTEVEAGMDEGTRTETDSVPESDTHTATAAGRSDRHEHRETNSSDDS</sequence>
<evidence type="ECO:0000313" key="11">
    <source>
        <dbReference type="Proteomes" id="UP001320972"/>
    </source>
</evidence>
<accession>A0AAP2Z2C4</accession>
<reference evidence="9 11" key="1">
    <citation type="submission" date="2022-09" db="EMBL/GenBank/DDBJ databases">
        <title>Enrichment on poylsaccharides allowed isolation of novel metabolic and taxonomic groups of Haloarchaea.</title>
        <authorList>
            <person name="Sorokin D.Y."/>
            <person name="Elcheninov A.G."/>
            <person name="Khizhniak T.V."/>
            <person name="Kolganova T.V."/>
            <person name="Kublanov I.V."/>
        </authorList>
    </citation>
    <scope>NUCLEOTIDE SEQUENCE</scope>
    <source>
        <strain evidence="10 11">AArc-m2/3/4</strain>
        <strain evidence="9">AArc-xg1-1</strain>
    </source>
</reference>
<evidence type="ECO:0000313" key="10">
    <source>
        <dbReference type="EMBL" id="MCU4972249.1"/>
    </source>
</evidence>
<dbReference type="PROSITE" id="PS50111">
    <property type="entry name" value="CHEMOTAXIS_TRANSDUC_2"/>
    <property type="match status" value="1"/>
</dbReference>
<dbReference type="Pfam" id="PF00672">
    <property type="entry name" value="HAMP"/>
    <property type="match status" value="1"/>
</dbReference>
<feature type="coiled-coil region" evidence="4">
    <location>
        <begin position="579"/>
        <end position="613"/>
    </location>
</feature>
<dbReference type="CDD" id="cd06225">
    <property type="entry name" value="HAMP"/>
    <property type="match status" value="1"/>
</dbReference>
<feature type="domain" description="HAMP" evidence="8">
    <location>
        <begin position="334"/>
        <end position="386"/>
    </location>
</feature>
<evidence type="ECO:0000313" key="12">
    <source>
        <dbReference type="Proteomes" id="UP001321018"/>
    </source>
</evidence>
<dbReference type="SUPFAM" id="SSF58104">
    <property type="entry name" value="Methyl-accepting chemotaxis protein (MCP) signaling domain"/>
    <property type="match status" value="1"/>
</dbReference>
<protein>
    <submittedName>
        <fullName evidence="9">HAMP domain-containing methyl-accepting chemotaxis protein</fullName>
    </submittedName>
</protein>
<dbReference type="RefSeq" id="WP_338004969.1">
    <property type="nucleotide sequence ID" value="NZ_JAOPKA010000013.1"/>
</dbReference>
<dbReference type="InterPro" id="IPR004090">
    <property type="entry name" value="Chemotax_Me-accpt_rcpt"/>
</dbReference>
<feature type="coiled-coil region" evidence="4">
    <location>
        <begin position="378"/>
        <end position="419"/>
    </location>
</feature>
<dbReference type="AlphaFoldDB" id="A0AAP2Z2C4"/>
<dbReference type="PROSITE" id="PS50885">
    <property type="entry name" value="HAMP"/>
    <property type="match status" value="1"/>
</dbReference>
<evidence type="ECO:0000256" key="6">
    <source>
        <dbReference type="SAM" id="Phobius"/>
    </source>
</evidence>
<feature type="region of interest" description="Disordered" evidence="5">
    <location>
        <begin position="784"/>
        <end position="834"/>
    </location>
</feature>
<evidence type="ECO:0000259" key="8">
    <source>
        <dbReference type="PROSITE" id="PS50885"/>
    </source>
</evidence>
<comment type="similarity">
    <text evidence="2">Belongs to the methyl-accepting chemotaxis (MCP) protein family.</text>
</comment>
<dbReference type="GO" id="GO:0004888">
    <property type="term" value="F:transmembrane signaling receptor activity"/>
    <property type="evidence" value="ECO:0007669"/>
    <property type="project" value="InterPro"/>
</dbReference>
<keyword evidence="6" id="KW-1133">Transmembrane helix</keyword>
<dbReference type="CDD" id="cd11386">
    <property type="entry name" value="MCP_signal"/>
    <property type="match status" value="1"/>
</dbReference>
<keyword evidence="11" id="KW-1185">Reference proteome</keyword>
<dbReference type="Proteomes" id="UP001321018">
    <property type="component" value="Unassembled WGS sequence"/>
</dbReference>
<evidence type="ECO:0000259" key="7">
    <source>
        <dbReference type="PROSITE" id="PS50111"/>
    </source>
</evidence>
<keyword evidence="6" id="KW-0472">Membrane</keyword>
<feature type="coiled-coil region" evidence="4">
    <location>
        <begin position="642"/>
        <end position="683"/>
    </location>
</feature>
<dbReference type="PRINTS" id="PR00260">
    <property type="entry name" value="CHEMTRNSDUCR"/>
</dbReference>
<feature type="compositionally biased region" description="Polar residues" evidence="5">
    <location>
        <begin position="804"/>
        <end position="814"/>
    </location>
</feature>
<feature type="compositionally biased region" description="Basic and acidic residues" evidence="5">
    <location>
        <begin position="819"/>
        <end position="834"/>
    </location>
</feature>
<feature type="coiled-coil region" evidence="4">
    <location>
        <begin position="513"/>
        <end position="550"/>
    </location>
</feature>